<sequence length="106" mass="12095">MSSYHKPYILYSVGPKWPGTWPSVNFSVYQGSSRANPEAWKSYIEDAHRAHSSGLYQSSEAVMEAAEPSMSVYRYEAIKKISPSFLLLKSFHETRKGYVQPERSGR</sequence>
<evidence type="ECO:0000313" key="2">
    <source>
        <dbReference type="Proteomes" id="UP000092583"/>
    </source>
</evidence>
<evidence type="ECO:0000313" key="1">
    <source>
        <dbReference type="EMBL" id="OCF59300.1"/>
    </source>
</evidence>
<dbReference type="EMBL" id="KI669461">
    <property type="protein sequence ID" value="OCF59300.1"/>
    <property type="molecule type" value="Genomic_DNA"/>
</dbReference>
<keyword evidence="2" id="KW-1185">Reference proteome</keyword>
<accession>A0A1B9IUV4</accession>
<name>A0A1B9IUV4_9TREE</name>
<gene>
    <name evidence="1" type="ORF">L486_03803</name>
</gene>
<reference evidence="1 2" key="1">
    <citation type="submission" date="2013-07" db="EMBL/GenBank/DDBJ databases">
        <title>The Genome Sequence of Kwoniella mangroviensis CBS10435.</title>
        <authorList>
            <consortium name="The Broad Institute Genome Sequencing Platform"/>
            <person name="Cuomo C."/>
            <person name="Litvintseva A."/>
            <person name="Chen Y."/>
            <person name="Heitman J."/>
            <person name="Sun S."/>
            <person name="Springer D."/>
            <person name="Dromer F."/>
            <person name="Young S.K."/>
            <person name="Zeng Q."/>
            <person name="Gargeya S."/>
            <person name="Fitzgerald M."/>
            <person name="Abouelleil A."/>
            <person name="Alvarado L."/>
            <person name="Berlin A.M."/>
            <person name="Chapman S.B."/>
            <person name="Dewar J."/>
            <person name="Goldberg J."/>
            <person name="Griggs A."/>
            <person name="Gujja S."/>
            <person name="Hansen M."/>
            <person name="Howarth C."/>
            <person name="Imamovic A."/>
            <person name="Larimer J."/>
            <person name="McCowan C."/>
            <person name="Murphy C."/>
            <person name="Pearson M."/>
            <person name="Priest M."/>
            <person name="Roberts A."/>
            <person name="Saif S."/>
            <person name="Shea T."/>
            <person name="Sykes S."/>
            <person name="Wortman J."/>
            <person name="Nusbaum C."/>
            <person name="Birren B."/>
        </authorList>
    </citation>
    <scope>NUCLEOTIDE SEQUENCE [LARGE SCALE GENOMIC DNA]</scope>
    <source>
        <strain evidence="1 2">CBS 10435</strain>
    </source>
</reference>
<protein>
    <submittedName>
        <fullName evidence="1">Uncharacterized protein</fullName>
    </submittedName>
</protein>
<dbReference type="AlphaFoldDB" id="A0A1B9IUV4"/>
<organism evidence="1 2">
    <name type="scientific">Kwoniella mangroviensis CBS 10435</name>
    <dbReference type="NCBI Taxonomy" id="1331196"/>
    <lineage>
        <taxon>Eukaryota</taxon>
        <taxon>Fungi</taxon>
        <taxon>Dikarya</taxon>
        <taxon>Basidiomycota</taxon>
        <taxon>Agaricomycotina</taxon>
        <taxon>Tremellomycetes</taxon>
        <taxon>Tremellales</taxon>
        <taxon>Cryptococcaceae</taxon>
        <taxon>Kwoniella</taxon>
    </lineage>
</organism>
<dbReference type="Proteomes" id="UP000092583">
    <property type="component" value="Unassembled WGS sequence"/>
</dbReference>
<proteinExistence type="predicted"/>
<reference evidence="2" key="2">
    <citation type="submission" date="2013-12" db="EMBL/GenBank/DDBJ databases">
        <title>Evolution of pathogenesis and genome organization in the Tremellales.</title>
        <authorList>
            <person name="Cuomo C."/>
            <person name="Litvintseva A."/>
            <person name="Heitman J."/>
            <person name="Chen Y."/>
            <person name="Sun S."/>
            <person name="Springer D."/>
            <person name="Dromer F."/>
            <person name="Young S."/>
            <person name="Zeng Q."/>
            <person name="Chapman S."/>
            <person name="Gujja S."/>
            <person name="Saif S."/>
            <person name="Birren B."/>
        </authorList>
    </citation>
    <scope>NUCLEOTIDE SEQUENCE [LARGE SCALE GENOMIC DNA]</scope>
    <source>
        <strain evidence="2">CBS 10435</strain>
    </source>
</reference>